<comment type="caution">
    <text evidence="1">The sequence shown here is derived from an EMBL/GenBank/DDBJ whole genome shotgun (WGS) entry which is preliminary data.</text>
</comment>
<dbReference type="OrthoDB" id="5978369at2759"/>
<evidence type="ECO:0000313" key="2">
    <source>
        <dbReference type="Proteomes" id="UP001152795"/>
    </source>
</evidence>
<dbReference type="PROSITE" id="PS00028">
    <property type="entry name" value="ZINC_FINGER_C2H2_1"/>
    <property type="match status" value="1"/>
</dbReference>
<accession>A0A7D9IKD8</accession>
<dbReference type="PANTHER" id="PTHR33845:SF1">
    <property type="entry name" value="C2H2-TYPE DOMAIN-CONTAINING PROTEIN"/>
    <property type="match status" value="1"/>
</dbReference>
<proteinExistence type="predicted"/>
<dbReference type="EMBL" id="CACRXK020005943">
    <property type="protein sequence ID" value="CAB4007874.1"/>
    <property type="molecule type" value="Genomic_DNA"/>
</dbReference>
<protein>
    <submittedName>
        <fullName evidence="1">Transposon Tf2-6 poly</fullName>
    </submittedName>
</protein>
<keyword evidence="2" id="KW-1185">Reference proteome</keyword>
<sequence>MSCFMLLKDGAGCGEFMGKDNLERLSNCKQDVAAHLRRYHLSKECLSEYDLILLRAEFLNVATSQLENMLVCAPDIEAILEFTGEEEQYANILNIKAHKKELNVAINASICNSCRKKHQDILKQNCESLLKSENYKEEPPINQELSRKSKDDAKKTLSLLPPLTPGCKASEDPAWTPGHWRAEQGYDDDMSEERPVRQTVLQVYNDAINQIAGITDLKTIEPLTFRLQCEWDVATKDEQLICKEKVDEACQVVCKVIAPNASEELLHAYKQSVRTDSEIDTLTTAYKNAPTKTLKTQILSIYASKYSCDELKRIHAPFENLSERQIKKARKHAKIIGAGMAIEKTHFHRVRIDSAKLNHFLSFIDQPYFYQDVAYGTRHLKLESGEKLVMPNVVRTVGRSTMIELYFKQCREEEFHPLGRSTLYRILKVREASQRKSLQGLDNIAAGGADGFDTMQNVVDILEESGANAKWCDNARKGLKSGKRYLKTEYRAHCRDVANPCPDHCRKHALSDQYAEFQVNCNHEHSLTCDSCEALKSVLSSFSTQVQSPEMSFYSEEQKDDILYDIRQAIDMILQWKAQMLRSENQDIAKTRLVKSLPSDAILVLMDWAMKFTQLKYREKQSEWFGKRGMSWHVSCVISRSGKTNCLQISSYVHLIDSCEQDWYAVCAILTNLLETIKVAQPHITKAYLRLDGAGCYHNNNLIAAINDLGNQAGIQVIRPQLANLPYHWYTVASESSRLRKYDFSEPQFGKDLCDRIISPLKGAIKRFCNEGNNILCASDMYKALQARPVKGTTAAVCEIEKTPEEFKAIRIKDFSAFHNFVYDKEGLFMSKAYDIGPGKLMTWAELEVQGQFPIKINVIENQSFCKLEPRQMKLSQSTGDVDKEEEILFECYVEGCSSSFATLGELQDHISFGEHDTKAVKSKESLYDQLRREWAIKFSILSAESEKKQTMQETPATSDVPSREVAGWALQKPRGGNKRFPDNVRSYLTARFDAGVTGRKADAGQVANDMRKTRNNDGSRKFSREEWLTKTQIKSFSRLSAARRKKQTNLDDSDEELLEEEHEYRKEENVQEEVNDMLRELAVEHPITYDGYDICDHVKSGLISKFTVKILKDICEYFDVAFKSRDTKTILLSKITCMVKECSCSS</sequence>
<gene>
    <name evidence="1" type="ORF">PACLA_8A078545</name>
</gene>
<reference evidence="1" key="1">
    <citation type="submission" date="2020-04" db="EMBL/GenBank/DDBJ databases">
        <authorList>
            <person name="Alioto T."/>
            <person name="Alioto T."/>
            <person name="Gomez Garrido J."/>
        </authorList>
    </citation>
    <scope>NUCLEOTIDE SEQUENCE</scope>
    <source>
        <strain evidence="1">A484AB</strain>
    </source>
</reference>
<organism evidence="1 2">
    <name type="scientific">Paramuricea clavata</name>
    <name type="common">Red gorgonian</name>
    <name type="synonym">Violescent sea-whip</name>
    <dbReference type="NCBI Taxonomy" id="317549"/>
    <lineage>
        <taxon>Eukaryota</taxon>
        <taxon>Metazoa</taxon>
        <taxon>Cnidaria</taxon>
        <taxon>Anthozoa</taxon>
        <taxon>Octocorallia</taxon>
        <taxon>Malacalcyonacea</taxon>
        <taxon>Plexauridae</taxon>
        <taxon>Paramuricea</taxon>
    </lineage>
</organism>
<dbReference type="InterPro" id="IPR013087">
    <property type="entry name" value="Znf_C2H2_type"/>
</dbReference>
<evidence type="ECO:0000313" key="1">
    <source>
        <dbReference type="EMBL" id="CAB4007874.1"/>
    </source>
</evidence>
<name>A0A7D9IKD8_PARCT</name>
<dbReference type="Proteomes" id="UP001152795">
    <property type="component" value="Unassembled WGS sequence"/>
</dbReference>
<dbReference type="AlphaFoldDB" id="A0A7D9IKD8"/>
<dbReference type="PANTHER" id="PTHR33845">
    <property type="entry name" value="C2H2-TYPE DOMAIN-CONTAINING PROTEIN"/>
    <property type="match status" value="1"/>
</dbReference>